<dbReference type="EMBL" id="QDHA01000015">
    <property type="protein sequence ID" value="RCJ09246.1"/>
    <property type="molecule type" value="Genomic_DNA"/>
</dbReference>
<evidence type="ECO:0000256" key="7">
    <source>
        <dbReference type="ARBA" id="ARBA00024033"/>
    </source>
</evidence>
<comment type="subcellular location">
    <subcellularLocation>
        <location evidence="1">Cell membrane</location>
        <topology evidence="1">Multi-pass membrane protein</topology>
    </subcellularLocation>
</comment>
<feature type="transmembrane region" description="Helical" evidence="8">
    <location>
        <begin position="335"/>
        <end position="353"/>
    </location>
</feature>
<dbReference type="AlphaFoldDB" id="A0A367PQB5"/>
<evidence type="ECO:0000256" key="1">
    <source>
        <dbReference type="ARBA" id="ARBA00004651"/>
    </source>
</evidence>
<evidence type="ECO:0000256" key="2">
    <source>
        <dbReference type="ARBA" id="ARBA00022475"/>
    </source>
</evidence>
<comment type="caution">
    <text evidence="9">The sequence shown here is derived from an EMBL/GenBank/DDBJ whole genome shotgun (WGS) entry which is preliminary data.</text>
</comment>
<dbReference type="RefSeq" id="WP_114131326.1">
    <property type="nucleotide sequence ID" value="NZ_CP068434.1"/>
</dbReference>
<dbReference type="GO" id="GO:0016758">
    <property type="term" value="F:hexosyltransferase activity"/>
    <property type="evidence" value="ECO:0007669"/>
    <property type="project" value="InterPro"/>
</dbReference>
<reference evidence="9 10" key="1">
    <citation type="submission" date="2018-04" db="EMBL/GenBank/DDBJ databases">
        <title>Cupriavidus necator CR12 genome sequencing and assembly.</title>
        <authorList>
            <person name="Ben Fekih I."/>
            <person name="Mazhar H.S."/>
            <person name="Bello S.K."/>
            <person name="Rensing C."/>
        </authorList>
    </citation>
    <scope>NUCLEOTIDE SEQUENCE [LARGE SCALE GENOMIC DNA]</scope>
    <source>
        <strain evidence="9 10">CR12</strain>
    </source>
</reference>
<dbReference type="GO" id="GO:0005886">
    <property type="term" value="C:plasma membrane"/>
    <property type="evidence" value="ECO:0007669"/>
    <property type="project" value="UniProtKB-SubCell"/>
</dbReference>
<dbReference type="Pfam" id="PF09594">
    <property type="entry name" value="GT87"/>
    <property type="match status" value="1"/>
</dbReference>
<name>A0A367PQB5_CUPNE</name>
<organism evidence="9 10">
    <name type="scientific">Cupriavidus necator</name>
    <name type="common">Alcaligenes eutrophus</name>
    <name type="synonym">Ralstonia eutropha</name>
    <dbReference type="NCBI Taxonomy" id="106590"/>
    <lineage>
        <taxon>Bacteria</taxon>
        <taxon>Pseudomonadati</taxon>
        <taxon>Pseudomonadota</taxon>
        <taxon>Betaproteobacteria</taxon>
        <taxon>Burkholderiales</taxon>
        <taxon>Burkholderiaceae</taxon>
        <taxon>Cupriavidus</taxon>
    </lineage>
</organism>
<proteinExistence type="inferred from homology"/>
<feature type="transmembrane region" description="Helical" evidence="8">
    <location>
        <begin position="360"/>
        <end position="378"/>
    </location>
</feature>
<keyword evidence="6 8" id="KW-0472">Membrane</keyword>
<evidence type="ECO:0000313" key="10">
    <source>
        <dbReference type="Proteomes" id="UP000253501"/>
    </source>
</evidence>
<feature type="transmembrane region" description="Helical" evidence="8">
    <location>
        <begin position="29"/>
        <end position="48"/>
    </location>
</feature>
<gene>
    <name evidence="9" type="ORF">DDK22_06965</name>
</gene>
<dbReference type="InterPro" id="IPR018584">
    <property type="entry name" value="GT87"/>
</dbReference>
<keyword evidence="4 8" id="KW-0812">Transmembrane</keyword>
<feature type="transmembrane region" description="Helical" evidence="8">
    <location>
        <begin position="384"/>
        <end position="402"/>
    </location>
</feature>
<evidence type="ECO:0000256" key="3">
    <source>
        <dbReference type="ARBA" id="ARBA00022679"/>
    </source>
</evidence>
<keyword evidence="2" id="KW-1003">Cell membrane</keyword>
<dbReference type="Proteomes" id="UP000253501">
    <property type="component" value="Unassembled WGS sequence"/>
</dbReference>
<feature type="transmembrane region" description="Helical" evidence="8">
    <location>
        <begin position="288"/>
        <end position="307"/>
    </location>
</feature>
<keyword evidence="5 8" id="KW-1133">Transmembrane helix</keyword>
<evidence type="ECO:0000256" key="5">
    <source>
        <dbReference type="ARBA" id="ARBA00022989"/>
    </source>
</evidence>
<evidence type="ECO:0000256" key="6">
    <source>
        <dbReference type="ARBA" id="ARBA00023136"/>
    </source>
</evidence>
<evidence type="ECO:0000256" key="4">
    <source>
        <dbReference type="ARBA" id="ARBA00022692"/>
    </source>
</evidence>
<sequence length="416" mass="44255">MSAATENAATYARAAATPHGWLTAERVRLYAAALLIFECALVGAWWYGHWVLAHPEIRSMGWDFAVYWSASGLAQAHGAPAAYDWELLRAAEKPLLHEMFGPFAYPPTFLLLVYPIAAVSYGLALVLTSIAGIMLYLGTVKAALGREPFMWLFPALAFPGLWAALLAGQNSLVTAAACGAALLLMRRNALAAGACISVLCIKPQFGVLFPLLLLCERRWAVTASAAAFSALFLALPALCFGPEIYAAFVRSMAMFRATVSEHATVVLRGAPTVFGVLRTGGADLATSYAGHAVGVAIAVGTCAWIWLTRARLALSASALVVGTLLVQPYMIYYDLAWLAIPLALLAIDMMRHGGGWVQRLVLFFAWLVPAHALLVVVALPTPQVAPVVLFALLGVIACRHLAARRAGQPVQSAGAA</sequence>
<accession>A0A367PQB5</accession>
<feature type="transmembrane region" description="Helical" evidence="8">
    <location>
        <begin position="189"/>
        <end position="214"/>
    </location>
</feature>
<evidence type="ECO:0000256" key="8">
    <source>
        <dbReference type="SAM" id="Phobius"/>
    </source>
</evidence>
<keyword evidence="3" id="KW-0808">Transferase</keyword>
<comment type="similarity">
    <text evidence="7">Belongs to the glycosyltransferase 87 family.</text>
</comment>
<evidence type="ECO:0000313" key="9">
    <source>
        <dbReference type="EMBL" id="RCJ09246.1"/>
    </source>
</evidence>
<protein>
    <submittedName>
        <fullName evidence="9">DUF2029 domain-containing protein</fullName>
    </submittedName>
</protein>
<feature type="transmembrane region" description="Helical" evidence="8">
    <location>
        <begin position="109"/>
        <end position="137"/>
    </location>
</feature>
<feature type="transmembrane region" description="Helical" evidence="8">
    <location>
        <begin position="226"/>
        <end position="248"/>
    </location>
</feature>